<organism evidence="1 2">
    <name type="scientific">Caecibacteroides pullorum</name>
    <dbReference type="NCBI Taxonomy" id="2725562"/>
    <lineage>
        <taxon>Bacteria</taxon>
        <taxon>Pseudomonadati</taxon>
        <taxon>Bacteroidota</taxon>
        <taxon>Bacteroidia</taxon>
        <taxon>Bacteroidales</taxon>
        <taxon>Bacteroidaceae</taxon>
        <taxon>Caecibacteroides</taxon>
    </lineage>
</organism>
<keyword evidence="2" id="KW-1185">Reference proteome</keyword>
<gene>
    <name evidence="1" type="ORF">H6D15_10340</name>
</gene>
<dbReference type="Proteomes" id="UP000698924">
    <property type="component" value="Unassembled WGS sequence"/>
</dbReference>
<sequence>MNRVYNNEAIIMVCIVHLLKKKEMSIALSYLLSTLLIDGQLGKIIQMSADFEKLSNSIKNQGSGLLSRKLISFGPYFMNAVVILKQSNIITFSDGVLRLIDQTFPDDGLGSKRLGRILKNADILFEMCKYLSTKEMYNKLNIQL</sequence>
<protein>
    <submittedName>
        <fullName evidence="1">Uncharacterized protein</fullName>
    </submittedName>
</protein>
<reference evidence="1 2" key="1">
    <citation type="journal article" date="2021" name="Sci. Rep.">
        <title>The distribution of antibiotic resistance genes in chicken gut microbiota commensals.</title>
        <authorList>
            <person name="Juricova H."/>
            <person name="Matiasovicova J."/>
            <person name="Kubasova T."/>
            <person name="Cejkova D."/>
            <person name="Rychlik I."/>
        </authorList>
    </citation>
    <scope>NUCLEOTIDE SEQUENCE [LARGE SCALE GENOMIC DNA]</scope>
    <source>
        <strain evidence="1 2">An421</strain>
    </source>
</reference>
<name>A0AA40ZUB0_9BACT</name>
<proteinExistence type="predicted"/>
<evidence type="ECO:0000313" key="1">
    <source>
        <dbReference type="EMBL" id="MBM6857992.1"/>
    </source>
</evidence>
<evidence type="ECO:0000313" key="2">
    <source>
        <dbReference type="Proteomes" id="UP000698924"/>
    </source>
</evidence>
<accession>A0AA40ZUB0</accession>
<dbReference type="AlphaFoldDB" id="A0AA40ZUB0"/>
<comment type="caution">
    <text evidence="1">The sequence shown here is derived from an EMBL/GenBank/DDBJ whole genome shotgun (WGS) entry which is preliminary data.</text>
</comment>
<dbReference type="EMBL" id="JACJMO010000015">
    <property type="protein sequence ID" value="MBM6857992.1"/>
    <property type="molecule type" value="Genomic_DNA"/>
</dbReference>